<gene>
    <name evidence="1" type="ORF">JETT_2067</name>
</gene>
<organism evidence="1 2">
    <name type="scientific">Candidatus Jettenia ecosi</name>
    <dbReference type="NCBI Taxonomy" id="2494326"/>
    <lineage>
        <taxon>Bacteria</taxon>
        <taxon>Pseudomonadati</taxon>
        <taxon>Planctomycetota</taxon>
        <taxon>Candidatus Brocadiia</taxon>
        <taxon>Candidatus Brocadiales</taxon>
        <taxon>Candidatus Brocadiaceae</taxon>
        <taxon>Candidatus Jettenia</taxon>
    </lineage>
</organism>
<dbReference type="Proteomes" id="UP000319783">
    <property type="component" value="Unassembled WGS sequence"/>
</dbReference>
<comment type="caution">
    <text evidence="1">The sequence shown here is derived from an EMBL/GenBank/DDBJ whole genome shotgun (WGS) entry which is preliminary data.</text>
</comment>
<sequence length="43" mass="5164">MNFFLFITHNSILQFSVEFKSEKPSVYKDIQADRYKHSHTTDI</sequence>
<proteinExistence type="predicted"/>
<protein>
    <submittedName>
        <fullName evidence="1">Uncharacterized protein</fullName>
    </submittedName>
</protein>
<dbReference type="AlphaFoldDB" id="A0A533QG57"/>
<dbReference type="EMBL" id="SULG01000040">
    <property type="protein sequence ID" value="TLD41641.1"/>
    <property type="molecule type" value="Genomic_DNA"/>
</dbReference>
<evidence type="ECO:0000313" key="1">
    <source>
        <dbReference type="EMBL" id="TLD41641.1"/>
    </source>
</evidence>
<accession>A0A533QG57</accession>
<name>A0A533QG57_9BACT</name>
<evidence type="ECO:0000313" key="2">
    <source>
        <dbReference type="Proteomes" id="UP000319783"/>
    </source>
</evidence>
<reference evidence="1 2" key="1">
    <citation type="submission" date="2019-04" db="EMBL/GenBank/DDBJ databases">
        <title>Genome of a novel bacterium Candidatus Jettenia ecosi reconstructed from metagenome of an anammox bioreactor.</title>
        <authorList>
            <person name="Mardanov A.V."/>
            <person name="Beletsky A.V."/>
            <person name="Ravin N.V."/>
            <person name="Botchkova E.A."/>
            <person name="Litti Y.V."/>
            <person name="Nozhevnikova A.N."/>
        </authorList>
    </citation>
    <scope>NUCLEOTIDE SEQUENCE [LARGE SCALE GENOMIC DNA]</scope>
    <source>
        <strain evidence="1">J2</strain>
    </source>
</reference>